<dbReference type="InterPro" id="IPR036388">
    <property type="entry name" value="WH-like_DNA-bd_sf"/>
</dbReference>
<dbReference type="InterPro" id="IPR011050">
    <property type="entry name" value="Pectin_lyase_fold/virulence"/>
</dbReference>
<feature type="domain" description="Peptidase S74" evidence="1">
    <location>
        <begin position="644"/>
        <end position="767"/>
    </location>
</feature>
<sequence length="767" mass="81270">MLTKSLSSKAFRTAKPFILNSSIPINKEAKSMMEENKQAEPESSKQGNGIISRRKLLASLGMAGATIASMGVLNGTVSPAFADSADKKTKVKDLMSMNFVVSTTIAELRAMSSPDADTLYYVADLGQEGVFHYDPSDTASADNTGTILVSSSGARFKRIYDGVVHVNWFGAKGDGTTDDTQAIIAADNVADGGLVMLTKPYKYSLSGHKLKSQFIGNGSLTNYTGVYAQTFTGTGANDALITGGFTGGFDITFLIEVGTSSNTSWRWSTDNGATWISDESVILPDDTLVTTPLTIKATPQALGSSGLFVQWTSASGHAIGDKWAVHTDKAIRRLDINGLDLRGQPLFREGGTRSVGFGKNVFGSGETVGSENIGFGVDVLSSNVRGFANVAVGVKTLEANVSGNYNCALGPHALNANVSGITNSAFGTYTMGANETGSGNSAFASDALRYNKSGELNTAVGTQSMYHNVTGWQNTAVGANALRGGNESLSNNKSFNYNCAFGEKSLFFGGTEFSTAMGHESLYKSLAGKNVGVGAKAGALMNYGELNVFVGYEAGLGETRNQDGDSTGSICLGAFTATTGDDGIAIGRGVVAGPGQILLGGVHNQAGVYFYGALNPQLDGVQNIGQPAGRFNTVYAMTGSINTSDEREKTPIEQLSDKERAAALEIKKHIGKFKFKESINQKGEKARWHFGVGAQTVKEIFEKNGLDGFEYGLLCYDEWDDAFDTVPAVKDENGTEIEPEKKNRRLHAGNRYGVRYDELAMFILAAI</sequence>
<gene>
    <name evidence="2" type="ORF">DQG23_12175</name>
</gene>
<name>A0A329MM55_9BACL</name>
<keyword evidence="3" id="KW-1185">Reference proteome</keyword>
<dbReference type="SUPFAM" id="SSF51126">
    <property type="entry name" value="Pectin lyase-like"/>
    <property type="match status" value="1"/>
</dbReference>
<dbReference type="InterPro" id="IPR012334">
    <property type="entry name" value="Pectin_lyas_fold"/>
</dbReference>
<evidence type="ECO:0000313" key="3">
    <source>
        <dbReference type="Proteomes" id="UP000250369"/>
    </source>
</evidence>
<comment type="caution">
    <text evidence="2">The sequence shown here is derived from an EMBL/GenBank/DDBJ whole genome shotgun (WGS) entry which is preliminary data.</text>
</comment>
<accession>A0A329MM55</accession>
<evidence type="ECO:0000259" key="1">
    <source>
        <dbReference type="PROSITE" id="PS51688"/>
    </source>
</evidence>
<organism evidence="2 3">
    <name type="scientific">Paenibacillus contaminans</name>
    <dbReference type="NCBI Taxonomy" id="450362"/>
    <lineage>
        <taxon>Bacteria</taxon>
        <taxon>Bacillati</taxon>
        <taxon>Bacillota</taxon>
        <taxon>Bacilli</taxon>
        <taxon>Bacillales</taxon>
        <taxon>Paenibacillaceae</taxon>
        <taxon>Paenibacillus</taxon>
    </lineage>
</organism>
<dbReference type="Proteomes" id="UP000250369">
    <property type="component" value="Unassembled WGS sequence"/>
</dbReference>
<dbReference type="Gene3D" id="2.160.20.10">
    <property type="entry name" value="Single-stranded right-handed beta-helix, Pectin lyase-like"/>
    <property type="match status" value="1"/>
</dbReference>
<dbReference type="Pfam" id="PF13884">
    <property type="entry name" value="Peptidase_S74"/>
    <property type="match status" value="1"/>
</dbReference>
<dbReference type="Gene3D" id="1.10.10.10">
    <property type="entry name" value="Winged helix-like DNA-binding domain superfamily/Winged helix DNA-binding domain"/>
    <property type="match status" value="1"/>
</dbReference>
<dbReference type="Gene3D" id="2.150.10.10">
    <property type="entry name" value="Serralysin-like metalloprotease, C-terminal"/>
    <property type="match status" value="1"/>
</dbReference>
<dbReference type="PROSITE" id="PS51688">
    <property type="entry name" value="ICA"/>
    <property type="match status" value="1"/>
</dbReference>
<dbReference type="InterPro" id="IPR030392">
    <property type="entry name" value="S74_ICA"/>
</dbReference>
<dbReference type="InterPro" id="IPR011049">
    <property type="entry name" value="Serralysin-like_metalloprot_C"/>
</dbReference>
<proteinExistence type="predicted"/>
<reference evidence="2 3" key="1">
    <citation type="journal article" date="2009" name="Int. J. Syst. Evol. Microbiol.">
        <title>Paenibacillus contaminans sp. nov., isolated from a contaminated laboratory plate.</title>
        <authorList>
            <person name="Chou J.H."/>
            <person name="Lee J.H."/>
            <person name="Lin M.C."/>
            <person name="Chang P.S."/>
            <person name="Arun A.B."/>
            <person name="Young C.C."/>
            <person name="Chen W.M."/>
        </authorList>
    </citation>
    <scope>NUCLEOTIDE SEQUENCE [LARGE SCALE GENOMIC DNA]</scope>
    <source>
        <strain evidence="2 3">CKOBP-6</strain>
    </source>
</reference>
<dbReference type="EMBL" id="QMFB01000006">
    <property type="protein sequence ID" value="RAV20844.1"/>
    <property type="molecule type" value="Genomic_DNA"/>
</dbReference>
<dbReference type="AlphaFoldDB" id="A0A329MM55"/>
<protein>
    <recommendedName>
        <fullName evidence="1">Peptidase S74 domain-containing protein</fullName>
    </recommendedName>
</protein>
<dbReference type="CDD" id="cd10144">
    <property type="entry name" value="Peptidase_S74_CIMCD"/>
    <property type="match status" value="1"/>
</dbReference>
<evidence type="ECO:0000313" key="2">
    <source>
        <dbReference type="EMBL" id="RAV20844.1"/>
    </source>
</evidence>